<evidence type="ECO:0000256" key="1">
    <source>
        <dbReference type="SAM" id="MobiDB-lite"/>
    </source>
</evidence>
<keyword evidence="3" id="KW-1185">Reference proteome</keyword>
<feature type="compositionally biased region" description="Basic residues" evidence="1">
    <location>
        <begin position="149"/>
        <end position="164"/>
    </location>
</feature>
<dbReference type="EMBL" id="JH159151">
    <property type="protein sequence ID" value="EGZ27137.1"/>
    <property type="molecule type" value="Genomic_DNA"/>
</dbReference>
<evidence type="ECO:0000313" key="3">
    <source>
        <dbReference type="Proteomes" id="UP000002640"/>
    </source>
</evidence>
<feature type="region of interest" description="Disordered" evidence="1">
    <location>
        <begin position="142"/>
        <end position="167"/>
    </location>
</feature>
<dbReference type="AlphaFoldDB" id="G4YK05"/>
<protein>
    <submittedName>
        <fullName evidence="2">Uncharacterized protein</fullName>
    </submittedName>
</protein>
<proteinExistence type="predicted"/>
<dbReference type="GeneID" id="20653498"/>
<organism evidence="2 3">
    <name type="scientific">Phytophthora sojae (strain P6497)</name>
    <name type="common">Soybean stem and root rot agent</name>
    <name type="synonym">Phytophthora megasperma f. sp. glycines</name>
    <dbReference type="NCBI Taxonomy" id="1094619"/>
    <lineage>
        <taxon>Eukaryota</taxon>
        <taxon>Sar</taxon>
        <taxon>Stramenopiles</taxon>
        <taxon>Oomycota</taxon>
        <taxon>Peronosporomycetes</taxon>
        <taxon>Peronosporales</taxon>
        <taxon>Peronosporaceae</taxon>
        <taxon>Phytophthora</taxon>
    </lineage>
</organism>
<accession>G4YK05</accession>
<dbReference type="KEGG" id="psoj:PHYSODRAFT_466985"/>
<sequence length="204" mass="22414">MLGQLTAISDRLGRLEDAHAALLARTPSLKPANPVQVEALAGASVEAPLFAAAPAQATATTLAGCLLTWYVDHIWQTVEGKREQNKRAEAKAAVNIMMVLYQASFEVPAEPSRNDSTAYQAWKHLVWELALKMDNTANQRLHTFDQKKPTRKASSLRKRRRQLRTSHPDAYRTLGAQFLALKNSGAVTDACTPASHQWGESDLA</sequence>
<dbReference type="Proteomes" id="UP000002640">
    <property type="component" value="Unassembled WGS sequence"/>
</dbReference>
<evidence type="ECO:0000313" key="2">
    <source>
        <dbReference type="EMBL" id="EGZ27137.1"/>
    </source>
</evidence>
<reference evidence="2 3" key="1">
    <citation type="journal article" date="2006" name="Science">
        <title>Phytophthora genome sequences uncover evolutionary origins and mechanisms of pathogenesis.</title>
        <authorList>
            <person name="Tyler B.M."/>
            <person name="Tripathy S."/>
            <person name="Zhang X."/>
            <person name="Dehal P."/>
            <person name="Jiang R.H."/>
            <person name="Aerts A."/>
            <person name="Arredondo F.D."/>
            <person name="Baxter L."/>
            <person name="Bensasson D."/>
            <person name="Beynon J.L."/>
            <person name="Chapman J."/>
            <person name="Damasceno C.M."/>
            <person name="Dorrance A.E."/>
            <person name="Dou D."/>
            <person name="Dickerman A.W."/>
            <person name="Dubchak I.L."/>
            <person name="Garbelotto M."/>
            <person name="Gijzen M."/>
            <person name="Gordon S.G."/>
            <person name="Govers F."/>
            <person name="Grunwald N.J."/>
            <person name="Huang W."/>
            <person name="Ivors K.L."/>
            <person name="Jones R.W."/>
            <person name="Kamoun S."/>
            <person name="Krampis K."/>
            <person name="Lamour K.H."/>
            <person name="Lee M.K."/>
            <person name="McDonald W.H."/>
            <person name="Medina M."/>
            <person name="Meijer H.J."/>
            <person name="Nordberg E.K."/>
            <person name="Maclean D.J."/>
            <person name="Ospina-Giraldo M.D."/>
            <person name="Morris P.F."/>
            <person name="Phuntumart V."/>
            <person name="Putnam N.H."/>
            <person name="Rash S."/>
            <person name="Rose J.K."/>
            <person name="Sakihama Y."/>
            <person name="Salamov A.A."/>
            <person name="Savidor A."/>
            <person name="Scheuring C.F."/>
            <person name="Smith B.M."/>
            <person name="Sobral B.W."/>
            <person name="Terry A."/>
            <person name="Torto-Alalibo T.A."/>
            <person name="Win J."/>
            <person name="Xu Z."/>
            <person name="Zhang H."/>
            <person name="Grigoriev I.V."/>
            <person name="Rokhsar D.S."/>
            <person name="Boore J.L."/>
        </authorList>
    </citation>
    <scope>NUCLEOTIDE SEQUENCE [LARGE SCALE GENOMIC DNA]</scope>
    <source>
        <strain evidence="2 3">P6497</strain>
    </source>
</reference>
<dbReference type="RefSeq" id="XP_009514412.1">
    <property type="nucleotide sequence ID" value="XM_009516117.1"/>
</dbReference>
<dbReference type="SMR" id="G4YK05"/>
<name>G4YK05_PHYSP</name>
<dbReference type="InParanoid" id="G4YK05"/>
<gene>
    <name evidence="2" type="ORF">PHYSODRAFT_466985</name>
</gene>